<dbReference type="AlphaFoldDB" id="A0A1M7YSW5"/>
<dbReference type="PANTHER" id="PTHR30329:SF17">
    <property type="entry name" value="LIPOPROTEIN YFIB-RELATED"/>
    <property type="match status" value="1"/>
</dbReference>
<dbReference type="InterPro" id="IPR050330">
    <property type="entry name" value="Bact_OuterMem_StrucFunc"/>
</dbReference>
<feature type="domain" description="OmpA-like" evidence="3">
    <location>
        <begin position="206"/>
        <end position="324"/>
    </location>
</feature>
<dbReference type="InterPro" id="IPR041544">
    <property type="entry name" value="MotY_N"/>
</dbReference>
<gene>
    <name evidence="4" type="primary">yiaD_2</name>
    <name evidence="4" type="ORF">VQ7734_01445</name>
</gene>
<evidence type="ECO:0000256" key="2">
    <source>
        <dbReference type="SAM" id="Phobius"/>
    </source>
</evidence>
<dbReference type="Proteomes" id="UP000184600">
    <property type="component" value="Unassembled WGS sequence"/>
</dbReference>
<dbReference type="Gene3D" id="3.30.1330.60">
    <property type="entry name" value="OmpA-like domain"/>
    <property type="match status" value="1"/>
</dbReference>
<evidence type="ECO:0000259" key="3">
    <source>
        <dbReference type="PROSITE" id="PS51123"/>
    </source>
</evidence>
<dbReference type="PRINTS" id="PR01023">
    <property type="entry name" value="NAFLGMOTY"/>
</dbReference>
<keyword evidence="2" id="KW-0812">Transmembrane</keyword>
<evidence type="ECO:0000313" key="4">
    <source>
        <dbReference type="EMBL" id="SHO55699.1"/>
    </source>
</evidence>
<dbReference type="Pfam" id="PF18393">
    <property type="entry name" value="MotY_N"/>
    <property type="match status" value="1"/>
</dbReference>
<dbReference type="SUPFAM" id="SSF103088">
    <property type="entry name" value="OmpA-like"/>
    <property type="match status" value="1"/>
</dbReference>
<evidence type="ECO:0000256" key="1">
    <source>
        <dbReference type="PROSITE-ProRule" id="PRU00473"/>
    </source>
</evidence>
<organism evidence="4 5">
    <name type="scientific">Vibrio quintilis</name>
    <dbReference type="NCBI Taxonomy" id="1117707"/>
    <lineage>
        <taxon>Bacteria</taxon>
        <taxon>Pseudomonadati</taxon>
        <taxon>Pseudomonadota</taxon>
        <taxon>Gammaproteobacteria</taxon>
        <taxon>Vibrionales</taxon>
        <taxon>Vibrionaceae</taxon>
        <taxon>Vibrio</taxon>
    </lineage>
</organism>
<reference evidence="5" key="1">
    <citation type="submission" date="2016-12" db="EMBL/GenBank/DDBJ databases">
        <authorList>
            <person name="Rodrigo-Torres L."/>
            <person name="Arahal R.D."/>
            <person name="Lucena T."/>
        </authorList>
    </citation>
    <scope>NUCLEOTIDE SEQUENCE [LARGE SCALE GENOMIC DNA]</scope>
</reference>
<accession>A0A1M7YSW5</accession>
<dbReference type="STRING" id="1117707.VQ7734_01445"/>
<dbReference type="PANTHER" id="PTHR30329">
    <property type="entry name" value="STATOR ELEMENT OF FLAGELLAR MOTOR COMPLEX"/>
    <property type="match status" value="1"/>
</dbReference>
<dbReference type="InterPro" id="IPR036737">
    <property type="entry name" value="OmpA-like_sf"/>
</dbReference>
<name>A0A1M7YSW5_9VIBR</name>
<dbReference type="Pfam" id="PF00691">
    <property type="entry name" value="OmpA"/>
    <property type="match status" value="1"/>
</dbReference>
<keyword evidence="5" id="KW-1185">Reference proteome</keyword>
<feature type="transmembrane region" description="Helical" evidence="2">
    <location>
        <begin position="37"/>
        <end position="62"/>
    </location>
</feature>
<keyword evidence="4" id="KW-0449">Lipoprotein</keyword>
<dbReference type="EMBL" id="FRFG01000016">
    <property type="protein sequence ID" value="SHO55699.1"/>
    <property type="molecule type" value="Genomic_DNA"/>
</dbReference>
<dbReference type="InterPro" id="IPR006665">
    <property type="entry name" value="OmpA-like"/>
</dbReference>
<sequence length="338" mass="38408">MPGVLFFKVCSMRLYARKKYAVAYLYNEIMSGCGKKYFCYFFVRIYFAIAIVFFSSSCFALQNIKIPMDLSSWGYSGTQVKCTLNHLGTSYGKFYFRSLPNDQLSFEFHLNKQSQHWTSATLSKVSPPWVEPALTVPVTTAQKGASGRFSFRRNIKSLLQDIEQGQWIQVMLSGKETSASETVTIPLVRIHQALKNFQSCRSRLPAMSYRQARTVVLHYINGQRHLSAGQLRQLKDMVTYIDVDSRIQHILIDGHTDNVGSSITNLNLSRSRAEEVAAVLKKYGVKSALIQVRAHGSRYPVSGNHTAEGRAKNRRVTIRLVRDNEQVVSRKTTQKKVQ</sequence>
<dbReference type="CDD" id="cd07185">
    <property type="entry name" value="OmpA_C-like"/>
    <property type="match status" value="1"/>
</dbReference>
<evidence type="ECO:0000313" key="5">
    <source>
        <dbReference type="Proteomes" id="UP000184600"/>
    </source>
</evidence>
<proteinExistence type="predicted"/>
<dbReference type="Gene3D" id="2.60.40.2540">
    <property type="match status" value="1"/>
</dbReference>
<dbReference type="PROSITE" id="PS51123">
    <property type="entry name" value="OMPA_2"/>
    <property type="match status" value="1"/>
</dbReference>
<dbReference type="GO" id="GO:0016020">
    <property type="term" value="C:membrane"/>
    <property type="evidence" value="ECO:0007669"/>
    <property type="project" value="UniProtKB-UniRule"/>
</dbReference>
<protein>
    <submittedName>
        <fullName evidence="4">Putative lipoprotein YiaD</fullName>
    </submittedName>
</protein>
<keyword evidence="2" id="KW-1133">Transmembrane helix</keyword>
<keyword evidence="1 2" id="KW-0472">Membrane</keyword>